<keyword evidence="1" id="KW-0732">Signal</keyword>
<gene>
    <name evidence="2" type="ordered locus">Dfer_0787</name>
</gene>
<evidence type="ECO:0000313" key="2">
    <source>
        <dbReference type="EMBL" id="ACT92047.1"/>
    </source>
</evidence>
<feature type="signal peptide" evidence="1">
    <location>
        <begin position="1"/>
        <end position="27"/>
    </location>
</feature>
<feature type="chain" id="PRO_5002970967" description="Collagen triple helix repeat protein" evidence="1">
    <location>
        <begin position="28"/>
        <end position="599"/>
    </location>
</feature>
<keyword evidence="3" id="KW-1185">Reference proteome</keyword>
<dbReference type="HOGENOM" id="CLU_455436_0_0_10"/>
<dbReference type="AlphaFoldDB" id="C6W274"/>
<proteinExistence type="predicted"/>
<organism evidence="2 3">
    <name type="scientific">Dyadobacter fermentans (strain ATCC 700827 / DSM 18053 / CIP 107007 / KCTC 52180 / NS114)</name>
    <dbReference type="NCBI Taxonomy" id="471854"/>
    <lineage>
        <taxon>Bacteria</taxon>
        <taxon>Pseudomonadati</taxon>
        <taxon>Bacteroidota</taxon>
        <taxon>Cytophagia</taxon>
        <taxon>Cytophagales</taxon>
        <taxon>Spirosomataceae</taxon>
        <taxon>Dyadobacter</taxon>
    </lineage>
</organism>
<dbReference type="eggNOG" id="COG5295">
    <property type="taxonomic scope" value="Bacteria"/>
</dbReference>
<sequence>MTMKRFYLPNAALLTTLLGSVAFTASAQVGIGTTTPDASAQLEVQSGAKGVLIPRLSSSQRTGIASPADGLLVYDTDTKSFWYFKSGTGWTDNAPLALPYAGTTNNAAAAFSATNQGAGPALEGISAGTGPAGRFQNTNSNNIDANTLHVETTGNGNIPDNTLGNAASFSINNSNSVGAAVRGEVNTIFGNFGAAGIFGKSSGTGGFAGLFHAANTSGNGAALVAINDGNGNAITANASKDGDGVETNVDGGGNALYAWVPSFATGRPGRFENLNEDNQTEALLVRTVGDGIAGNFKVERTTGTSAAVKGEVNSRFANFGTAGVYGISSGTGGYAGLFHSSNPAGNGHAVVALADGTGNGVIANAGGTGDGVEATCDGSGNAMYGWIPNFGTGKAGRFSNFNSSNGQPTVLISTNGTGSNLQINHTGASGNLAIFQSAGSTVARINKSGRGFFNDGAVTGGADIAEAFEVVDAVSQYEPGDVLSIATSKDRTIEKSAGAYSSLVLGVYATKPGVLLTEQHVESELAGTVPMGVVGVIPTKVCGEGGAIQRGDLLVTSSIPGVAMKADPAKIQPGQSLGKALQNFDGEGTGKINVFVNVK</sequence>
<evidence type="ECO:0000313" key="3">
    <source>
        <dbReference type="Proteomes" id="UP000002011"/>
    </source>
</evidence>
<dbReference type="STRING" id="471854.Dfer_0787"/>
<evidence type="ECO:0008006" key="4">
    <source>
        <dbReference type="Google" id="ProtNLM"/>
    </source>
</evidence>
<protein>
    <recommendedName>
        <fullName evidence="4">Collagen triple helix repeat protein</fullName>
    </recommendedName>
</protein>
<reference evidence="2 3" key="1">
    <citation type="journal article" date="2009" name="Stand. Genomic Sci.">
        <title>Complete genome sequence of Dyadobacter fermentans type strain (NS114).</title>
        <authorList>
            <person name="Lang E."/>
            <person name="Lapidus A."/>
            <person name="Chertkov O."/>
            <person name="Brettin T."/>
            <person name="Detter J.C."/>
            <person name="Han C."/>
            <person name="Copeland A."/>
            <person name="Glavina Del Rio T."/>
            <person name="Nolan M."/>
            <person name="Chen F."/>
            <person name="Lucas S."/>
            <person name="Tice H."/>
            <person name="Cheng J.F."/>
            <person name="Land M."/>
            <person name="Hauser L."/>
            <person name="Chang Y.J."/>
            <person name="Jeffries C.D."/>
            <person name="Kopitz M."/>
            <person name="Bruce D."/>
            <person name="Goodwin L."/>
            <person name="Pitluck S."/>
            <person name="Ovchinnikova G."/>
            <person name="Pati A."/>
            <person name="Ivanova N."/>
            <person name="Mavrommatis K."/>
            <person name="Chen A."/>
            <person name="Palaniappan K."/>
            <person name="Chain P."/>
            <person name="Bristow J."/>
            <person name="Eisen J.A."/>
            <person name="Markowitz V."/>
            <person name="Hugenholtz P."/>
            <person name="Goker M."/>
            <person name="Rohde M."/>
            <person name="Kyrpides N.C."/>
            <person name="Klenk H.P."/>
        </authorList>
    </citation>
    <scope>NUCLEOTIDE SEQUENCE [LARGE SCALE GENOMIC DNA]</scope>
    <source>
        <strain evidence="3">ATCC 700827 / DSM 18053 / CIP 107007 / KCTC 52180 / NS114</strain>
    </source>
</reference>
<accession>C6W274</accession>
<dbReference type="EMBL" id="CP001619">
    <property type="protein sequence ID" value="ACT92047.1"/>
    <property type="molecule type" value="Genomic_DNA"/>
</dbReference>
<evidence type="ECO:0000256" key="1">
    <source>
        <dbReference type="SAM" id="SignalP"/>
    </source>
</evidence>
<dbReference type="Proteomes" id="UP000002011">
    <property type="component" value="Chromosome"/>
</dbReference>
<name>C6W274_DYAFD</name>
<dbReference type="KEGG" id="dfe:Dfer_0787"/>